<protein>
    <submittedName>
        <fullName evidence="1">Uncharacterized protein</fullName>
    </submittedName>
</protein>
<dbReference type="EMBL" id="FPBD01000003">
    <property type="protein sequence ID" value="SFT81328.1"/>
    <property type="molecule type" value="Genomic_DNA"/>
</dbReference>
<reference evidence="2" key="1">
    <citation type="submission" date="2016-10" db="EMBL/GenBank/DDBJ databases">
        <authorList>
            <person name="Varghese N."/>
            <person name="Submissions S."/>
        </authorList>
    </citation>
    <scope>NUCLEOTIDE SEQUENCE [LARGE SCALE GENOMIC DNA]</scope>
    <source>
        <strain evidence="2">DSM 17465</strain>
    </source>
</reference>
<proteinExistence type="predicted"/>
<dbReference type="Proteomes" id="UP000183371">
    <property type="component" value="Unassembled WGS sequence"/>
</dbReference>
<name>A0A1I7B2F1_9HYPH</name>
<evidence type="ECO:0000313" key="2">
    <source>
        <dbReference type="Proteomes" id="UP000183371"/>
    </source>
</evidence>
<dbReference type="AlphaFoldDB" id="A0A1I7B2F1"/>
<gene>
    <name evidence="1" type="ORF">SAMN05444141_103565</name>
</gene>
<keyword evidence="2" id="KW-1185">Reference proteome</keyword>
<evidence type="ECO:0000313" key="1">
    <source>
        <dbReference type="EMBL" id="SFT81328.1"/>
    </source>
</evidence>
<sequence length="46" mass="5130">MFHFNPGGASRKEAIMVALAQASHISGFYLPPLQRGGRYETFFLTN</sequence>
<organism evidence="1 2">
    <name type="scientific">Pseudovibrio denitrificans</name>
    <dbReference type="NCBI Taxonomy" id="258256"/>
    <lineage>
        <taxon>Bacteria</taxon>
        <taxon>Pseudomonadati</taxon>
        <taxon>Pseudomonadota</taxon>
        <taxon>Alphaproteobacteria</taxon>
        <taxon>Hyphomicrobiales</taxon>
        <taxon>Stappiaceae</taxon>
        <taxon>Pseudovibrio</taxon>
    </lineage>
</organism>
<accession>A0A1I7B2F1</accession>